<sequence length="162" mass="17704">MQLDSSEEAKSRPVTKGEDKFASNEQESSSHAVGGNELPAAVAPQVVVVEMAELPGQLGDVRSLVTTLDDQLQAYKTSLAVDPPWVSRFIQLKDTLDAIRHEVTFTQTMLVIEGLTVPMPGDVATMASARHESTRRQRLRSVATVWATYCVDSLDHQDDHGS</sequence>
<name>A0A9Q0K0X5_9MAGN</name>
<evidence type="ECO:0000313" key="2">
    <source>
        <dbReference type="EMBL" id="KAJ4959749.1"/>
    </source>
</evidence>
<feature type="compositionally biased region" description="Basic and acidic residues" evidence="1">
    <location>
        <begin position="7"/>
        <end position="22"/>
    </location>
</feature>
<keyword evidence="3" id="KW-1185">Reference proteome</keyword>
<proteinExistence type="predicted"/>
<feature type="region of interest" description="Disordered" evidence="1">
    <location>
        <begin position="1"/>
        <end position="37"/>
    </location>
</feature>
<comment type="caution">
    <text evidence="2">The sequence shown here is derived from an EMBL/GenBank/DDBJ whole genome shotgun (WGS) entry which is preliminary data.</text>
</comment>
<dbReference type="EMBL" id="JAMYWD010000009">
    <property type="protein sequence ID" value="KAJ4959749.1"/>
    <property type="molecule type" value="Genomic_DNA"/>
</dbReference>
<dbReference type="Proteomes" id="UP001141806">
    <property type="component" value="Unassembled WGS sequence"/>
</dbReference>
<organism evidence="2 3">
    <name type="scientific">Protea cynaroides</name>
    <dbReference type="NCBI Taxonomy" id="273540"/>
    <lineage>
        <taxon>Eukaryota</taxon>
        <taxon>Viridiplantae</taxon>
        <taxon>Streptophyta</taxon>
        <taxon>Embryophyta</taxon>
        <taxon>Tracheophyta</taxon>
        <taxon>Spermatophyta</taxon>
        <taxon>Magnoliopsida</taxon>
        <taxon>Proteales</taxon>
        <taxon>Proteaceae</taxon>
        <taxon>Protea</taxon>
    </lineage>
</organism>
<reference evidence="2" key="1">
    <citation type="journal article" date="2023" name="Plant J.">
        <title>The genome of the king protea, Protea cynaroides.</title>
        <authorList>
            <person name="Chang J."/>
            <person name="Duong T.A."/>
            <person name="Schoeman C."/>
            <person name="Ma X."/>
            <person name="Roodt D."/>
            <person name="Barker N."/>
            <person name="Li Z."/>
            <person name="Van de Peer Y."/>
            <person name="Mizrachi E."/>
        </authorList>
    </citation>
    <scope>NUCLEOTIDE SEQUENCE</scope>
    <source>
        <tissue evidence="2">Young leaves</tissue>
    </source>
</reference>
<evidence type="ECO:0000256" key="1">
    <source>
        <dbReference type="SAM" id="MobiDB-lite"/>
    </source>
</evidence>
<dbReference type="AlphaFoldDB" id="A0A9Q0K0X5"/>
<protein>
    <submittedName>
        <fullName evidence="2">Uncharacterized protein</fullName>
    </submittedName>
</protein>
<gene>
    <name evidence="2" type="ORF">NE237_019659</name>
</gene>
<accession>A0A9Q0K0X5</accession>
<evidence type="ECO:0000313" key="3">
    <source>
        <dbReference type="Proteomes" id="UP001141806"/>
    </source>
</evidence>